<dbReference type="AlphaFoldDB" id="A0A1F6DCV3"/>
<keyword evidence="1" id="KW-0812">Transmembrane</keyword>
<sequence>MISKKNLLVIALGFIVTFFVFAFAQEISLCPAYSYSACMGIFNGLAEALLPVFPLFLFSLITYKMREEVYQAWFRFVRWWIPLSVLLIFIAPEYSHDWLYPIEKGSVALLTSAIFLIVSLLIIVAKYISLRRV</sequence>
<feature type="transmembrane region" description="Helical" evidence="1">
    <location>
        <begin position="107"/>
        <end position="128"/>
    </location>
</feature>
<dbReference type="Proteomes" id="UP000178042">
    <property type="component" value="Unassembled WGS sequence"/>
</dbReference>
<accession>A0A1F6DCV3</accession>
<dbReference type="EMBL" id="MFLD01000028">
    <property type="protein sequence ID" value="OGG59258.1"/>
    <property type="molecule type" value="Genomic_DNA"/>
</dbReference>
<feature type="transmembrane region" description="Helical" evidence="1">
    <location>
        <begin position="48"/>
        <end position="65"/>
    </location>
</feature>
<keyword evidence="1" id="KW-0472">Membrane</keyword>
<evidence type="ECO:0000256" key="1">
    <source>
        <dbReference type="SAM" id="Phobius"/>
    </source>
</evidence>
<gene>
    <name evidence="2" type="ORF">A3C86_02430</name>
</gene>
<keyword evidence="1" id="KW-1133">Transmembrane helix</keyword>
<protein>
    <submittedName>
        <fullName evidence="2">Uncharacterized protein</fullName>
    </submittedName>
</protein>
<evidence type="ECO:0000313" key="2">
    <source>
        <dbReference type="EMBL" id="OGG59258.1"/>
    </source>
</evidence>
<comment type="caution">
    <text evidence="2">The sequence shown here is derived from an EMBL/GenBank/DDBJ whole genome shotgun (WGS) entry which is preliminary data.</text>
</comment>
<proteinExistence type="predicted"/>
<feature type="transmembrane region" description="Helical" evidence="1">
    <location>
        <begin position="77"/>
        <end position="95"/>
    </location>
</feature>
<evidence type="ECO:0000313" key="3">
    <source>
        <dbReference type="Proteomes" id="UP000178042"/>
    </source>
</evidence>
<organism evidence="2 3">
    <name type="scientific">Candidatus Kaiserbacteria bacterium RIFCSPHIGHO2_02_FULL_49_16</name>
    <dbReference type="NCBI Taxonomy" id="1798490"/>
    <lineage>
        <taxon>Bacteria</taxon>
        <taxon>Candidatus Kaiseribacteriota</taxon>
    </lineage>
</organism>
<name>A0A1F6DCV3_9BACT</name>
<reference evidence="2 3" key="1">
    <citation type="journal article" date="2016" name="Nat. Commun.">
        <title>Thousands of microbial genomes shed light on interconnected biogeochemical processes in an aquifer system.</title>
        <authorList>
            <person name="Anantharaman K."/>
            <person name="Brown C.T."/>
            <person name="Hug L.A."/>
            <person name="Sharon I."/>
            <person name="Castelle C.J."/>
            <person name="Probst A.J."/>
            <person name="Thomas B.C."/>
            <person name="Singh A."/>
            <person name="Wilkins M.J."/>
            <person name="Karaoz U."/>
            <person name="Brodie E.L."/>
            <person name="Williams K.H."/>
            <person name="Hubbard S.S."/>
            <person name="Banfield J.F."/>
        </authorList>
    </citation>
    <scope>NUCLEOTIDE SEQUENCE [LARGE SCALE GENOMIC DNA]</scope>
</reference>